<protein>
    <submittedName>
        <fullName evidence="1">Uncharacterized protein</fullName>
    </submittedName>
</protein>
<dbReference type="AlphaFoldDB" id="A0A645HNR6"/>
<comment type="caution">
    <text evidence="1">The sequence shown here is derived from an EMBL/GenBank/DDBJ whole genome shotgun (WGS) entry which is preliminary data.</text>
</comment>
<gene>
    <name evidence="1" type="ORF">SDC9_187752</name>
</gene>
<accession>A0A645HNR6</accession>
<sequence length="73" mass="8564">MQHILQAVLDDDDRLVIILRDPVDEFNRGLTRRGVVVCQRLVKEQSLHLVHHYARKRNTLLLPTGELKRRGIE</sequence>
<reference evidence="1" key="1">
    <citation type="submission" date="2019-08" db="EMBL/GenBank/DDBJ databases">
        <authorList>
            <person name="Kucharzyk K."/>
            <person name="Murdoch R.W."/>
            <person name="Higgins S."/>
            <person name="Loffler F."/>
        </authorList>
    </citation>
    <scope>NUCLEOTIDE SEQUENCE</scope>
</reference>
<dbReference type="AntiFam" id="ANF00095">
    <property type="entry name" value="Shadow ORF (opposite ABC transporters)"/>
</dbReference>
<dbReference type="EMBL" id="VSSQ01096476">
    <property type="protein sequence ID" value="MPN40216.1"/>
    <property type="molecule type" value="Genomic_DNA"/>
</dbReference>
<organism evidence="1">
    <name type="scientific">bioreactor metagenome</name>
    <dbReference type="NCBI Taxonomy" id="1076179"/>
    <lineage>
        <taxon>unclassified sequences</taxon>
        <taxon>metagenomes</taxon>
        <taxon>ecological metagenomes</taxon>
    </lineage>
</organism>
<evidence type="ECO:0000313" key="1">
    <source>
        <dbReference type="EMBL" id="MPN40216.1"/>
    </source>
</evidence>
<name>A0A645HNR6_9ZZZZ</name>
<proteinExistence type="predicted"/>